<dbReference type="AlphaFoldDB" id="A0AA37KPG7"/>
<dbReference type="InterPro" id="IPR020575">
    <property type="entry name" value="Hsp90_N"/>
</dbReference>
<dbReference type="Gene3D" id="3.30.565.10">
    <property type="entry name" value="Histidine kinase-like ATPase, C-terminal domain"/>
    <property type="match status" value="1"/>
</dbReference>
<keyword evidence="2" id="KW-0963">Cytoplasm</keyword>
<dbReference type="InterPro" id="IPR001404">
    <property type="entry name" value="Hsp90_fam"/>
</dbReference>
<dbReference type="CDD" id="cd16927">
    <property type="entry name" value="HATPase_Hsp90-like"/>
    <property type="match status" value="1"/>
</dbReference>
<reference evidence="12" key="1">
    <citation type="submission" date="2022-01" db="EMBL/GenBank/DDBJ databases">
        <title>Novel bile acid biosynthetic pathways are enriched in the microbiome of centenarians.</title>
        <authorList>
            <person name="Sato Y."/>
            <person name="Atarashi K."/>
            <person name="Plichta R.D."/>
            <person name="Arai Y."/>
            <person name="Sasajima S."/>
            <person name="Kearney M.S."/>
            <person name="Suda W."/>
            <person name="Takeshita K."/>
            <person name="Sasaki T."/>
            <person name="Okamoto S."/>
            <person name="Skelly N.A."/>
            <person name="Okamura Y."/>
            <person name="Vlamakis H."/>
            <person name="Li Y."/>
            <person name="Tanoue T."/>
            <person name="Takei H."/>
            <person name="Nittono H."/>
            <person name="Narushima S."/>
            <person name="Irie J."/>
            <person name="Itoh H."/>
            <person name="Moriya K."/>
            <person name="Sugiura Y."/>
            <person name="Suematsu M."/>
            <person name="Moritoki N."/>
            <person name="Shibata S."/>
            <person name="Littman R.D."/>
            <person name="Fischbach A.M."/>
            <person name="Uwamino Y."/>
            <person name="Inoue T."/>
            <person name="Honda A."/>
            <person name="Hattori M."/>
            <person name="Murai T."/>
            <person name="Xavier J.R."/>
            <person name="Hirose N."/>
            <person name="Honda K."/>
        </authorList>
    </citation>
    <scope>NUCLEOTIDE SEQUENCE</scope>
    <source>
        <strain evidence="12">CE91-St16</strain>
    </source>
</reference>
<dbReference type="NCBIfam" id="NF003555">
    <property type="entry name" value="PRK05218.1"/>
    <property type="match status" value="1"/>
</dbReference>
<keyword evidence="5" id="KW-0346">Stress response</keyword>
<dbReference type="Pfam" id="PF00183">
    <property type="entry name" value="HSP90"/>
    <property type="match status" value="1"/>
</dbReference>
<dbReference type="FunFam" id="3.30.230.80:FF:000008">
    <property type="entry name" value="Molecular chaperone HtpG"/>
    <property type="match status" value="1"/>
</dbReference>
<dbReference type="GO" id="GO:0140662">
    <property type="term" value="F:ATP-dependent protein folding chaperone"/>
    <property type="evidence" value="ECO:0007669"/>
    <property type="project" value="InterPro"/>
</dbReference>
<dbReference type="PIRSF" id="PIRSF002583">
    <property type="entry name" value="Hsp90"/>
    <property type="match status" value="1"/>
</dbReference>
<evidence type="ECO:0000256" key="8">
    <source>
        <dbReference type="ARBA" id="ARBA00070675"/>
    </source>
</evidence>
<evidence type="ECO:0000256" key="11">
    <source>
        <dbReference type="PIRSR" id="PIRSR002583-1"/>
    </source>
</evidence>
<proteinExistence type="inferred from homology"/>
<feature type="binding site" evidence="11">
    <location>
        <position position="81"/>
    </location>
    <ligand>
        <name>ATP</name>
        <dbReference type="ChEBI" id="CHEBI:30616"/>
    </ligand>
</feature>
<accession>A0AA37KPG7</accession>
<dbReference type="FunFam" id="3.30.565.10:FF:000076">
    <property type="entry name" value="Molecular chaperone HtpG"/>
    <property type="match status" value="1"/>
</dbReference>
<evidence type="ECO:0000256" key="7">
    <source>
        <dbReference type="ARBA" id="ARBA00067988"/>
    </source>
</evidence>
<dbReference type="PANTHER" id="PTHR11528">
    <property type="entry name" value="HEAT SHOCK PROTEIN 90 FAMILY MEMBER"/>
    <property type="match status" value="1"/>
</dbReference>
<dbReference type="RefSeq" id="WP_022044616.1">
    <property type="nucleotide sequence ID" value="NZ_AP025581.1"/>
</dbReference>
<organism evidence="12 14">
    <name type="scientific">Alistipes finegoldii</name>
    <dbReference type="NCBI Taxonomy" id="214856"/>
    <lineage>
        <taxon>Bacteria</taxon>
        <taxon>Pseudomonadati</taxon>
        <taxon>Bacteroidota</taxon>
        <taxon>Bacteroidia</taxon>
        <taxon>Bacteroidales</taxon>
        <taxon>Rikenellaceae</taxon>
        <taxon>Alistipes</taxon>
    </lineage>
</organism>
<feature type="binding site" evidence="11">
    <location>
        <position position="31"/>
    </location>
    <ligand>
        <name>ATP</name>
        <dbReference type="ChEBI" id="CHEBI:30616"/>
    </ligand>
</feature>
<dbReference type="Proteomes" id="UP001181347">
    <property type="component" value="Unassembled WGS sequence"/>
</dbReference>
<dbReference type="GO" id="GO:0016887">
    <property type="term" value="F:ATP hydrolysis activity"/>
    <property type="evidence" value="ECO:0007669"/>
    <property type="project" value="InterPro"/>
</dbReference>
<dbReference type="SUPFAM" id="SSF55874">
    <property type="entry name" value="ATPase domain of HSP90 chaperone/DNA topoisomerase II/histidine kinase"/>
    <property type="match status" value="1"/>
</dbReference>
<dbReference type="GO" id="GO:0005524">
    <property type="term" value="F:ATP binding"/>
    <property type="evidence" value="ECO:0007669"/>
    <property type="project" value="UniProtKB-KW"/>
</dbReference>
<feature type="binding site" evidence="11">
    <location>
        <position position="76"/>
    </location>
    <ligand>
        <name>ATP</name>
        <dbReference type="ChEBI" id="CHEBI:30616"/>
    </ligand>
</feature>
<dbReference type="Gene3D" id="3.30.230.80">
    <property type="match status" value="1"/>
</dbReference>
<feature type="binding site" evidence="11">
    <location>
        <begin position="96"/>
        <end position="97"/>
    </location>
    <ligand>
        <name>ATP</name>
        <dbReference type="ChEBI" id="CHEBI:30616"/>
    </ligand>
</feature>
<dbReference type="InterPro" id="IPR020568">
    <property type="entry name" value="Ribosomal_Su5_D2-typ_SF"/>
</dbReference>
<protein>
    <recommendedName>
        <fullName evidence="8">Chaperone protein HtpG</fullName>
    </recommendedName>
    <alternativeName>
        <fullName evidence="7">Chaperone protein htpG</fullName>
    </alternativeName>
    <alternativeName>
        <fullName evidence="9 10">Heat shock protein HtpG</fullName>
    </alternativeName>
</protein>
<evidence type="ECO:0000256" key="2">
    <source>
        <dbReference type="ARBA" id="ARBA00022490"/>
    </source>
</evidence>
<feature type="binding site" evidence="11">
    <location>
        <position position="165"/>
    </location>
    <ligand>
        <name>ATP</name>
        <dbReference type="ChEBI" id="CHEBI:30616"/>
    </ligand>
</feature>
<keyword evidence="3 11" id="KW-0547">Nucleotide-binding</keyword>
<evidence type="ECO:0000313" key="12">
    <source>
        <dbReference type="EMBL" id="GKI19370.1"/>
    </source>
</evidence>
<feature type="binding site" evidence="11">
    <location>
        <position position="327"/>
    </location>
    <ligand>
        <name>ATP</name>
        <dbReference type="ChEBI" id="CHEBI:30616"/>
    </ligand>
</feature>
<evidence type="ECO:0000256" key="5">
    <source>
        <dbReference type="ARBA" id="ARBA00023016"/>
    </source>
</evidence>
<evidence type="ECO:0000256" key="10">
    <source>
        <dbReference type="ARBA" id="ARBA00080411"/>
    </source>
</evidence>
<sequence length="687" mass="79203">MKNGKIGVTTENIFPVIKKFLYSDHEIFLRELISNAVDATQKLKTLSSIGEMKGELGDLTIHVAVDKEAKTLTVTDRGVGMTAEEVDKYINQIAFSGAEEFMEKYKNQSIIGHFGLGFYSSFMVADKVEIFTKSYKKEAKTVHWSCTGTPEFEMEETDAEHDRGTTIVLHLSEDSLEYAESSKVEELLRKYCRFLPVPIAFGKVKEWKDGKYVDTDKDNIINNIDPLWTRKPADITEEQYKEFYHELYPLSDEPLFSIHLNIDYPFHLTGILYFPKIHNNFEIQKNKIQLYSNQVYVTDQVEGIVPEYLTLLHGVIDSPDIPLNVSRSYLQSDSNVKKISSYITRKVADRLQELFNTMRADYEAKWDDLKIFIEYGILTDEKFSEKAQEFMLWKNIEGKYFTPAEYLEKVKENQTDKNKTVVFLYVDDPVEKHTFLEAAKAKGYDVLLMDGQLDNHYINWYESKNKETRFVRVDSDVIDKLIQKEENIKMSLTEAQQELLRPVFESQMPKDDKIHYNISFEAMSPDEAPVVITQNEFMRRMKEMAAMGGGGGMSQFYGQMPDNFTIAVNGNHPIVADILSDAEKAYGDKLKSITKKIDAAVAEENRFDEVVKGKKEEELTPEEKSTREELSKKIVTLRDERNERLREIGGENRLVKQIIDLALLTNGMLKGKNLTDFIQRSISLIEK</sequence>
<dbReference type="Pfam" id="PF13589">
    <property type="entry name" value="HATPase_c_3"/>
    <property type="match status" value="1"/>
</dbReference>
<dbReference type="EMBL" id="BQOL01000001">
    <property type="protein sequence ID" value="GKI19370.1"/>
    <property type="molecule type" value="Genomic_DNA"/>
</dbReference>
<keyword evidence="4 11" id="KW-0067">ATP-binding</keyword>
<dbReference type="SUPFAM" id="SSF54211">
    <property type="entry name" value="Ribosomal protein S5 domain 2-like"/>
    <property type="match status" value="1"/>
</dbReference>
<name>A0AA37KPG7_9BACT</name>
<evidence type="ECO:0000313" key="14">
    <source>
        <dbReference type="Proteomes" id="UP001055105"/>
    </source>
</evidence>
<evidence type="ECO:0000256" key="3">
    <source>
        <dbReference type="ARBA" id="ARBA00022741"/>
    </source>
</evidence>
<evidence type="ECO:0000256" key="9">
    <source>
        <dbReference type="ARBA" id="ARBA00079544"/>
    </source>
</evidence>
<dbReference type="EMBL" id="JAWDES010000006">
    <property type="protein sequence ID" value="MDU0261472.1"/>
    <property type="molecule type" value="Genomic_DNA"/>
</dbReference>
<dbReference type="Gene3D" id="3.40.50.11260">
    <property type="match status" value="1"/>
</dbReference>
<gene>
    <name evidence="12" type="primary">htpG</name>
    <name evidence="12" type="ORF">CE91St16_22780</name>
    <name evidence="13" type="ORF">RVH17_15390</name>
</gene>
<comment type="caution">
    <text evidence="12">The sequence shown here is derived from an EMBL/GenBank/DDBJ whole genome shotgun (WGS) entry which is preliminary data.</text>
</comment>
<dbReference type="PRINTS" id="PR00775">
    <property type="entry name" value="HEATSHOCK90"/>
</dbReference>
<evidence type="ECO:0000313" key="13">
    <source>
        <dbReference type="EMBL" id="MDU0261472.1"/>
    </source>
</evidence>
<dbReference type="Proteomes" id="UP001055105">
    <property type="component" value="Unassembled WGS sequence"/>
</dbReference>
<reference evidence="13" key="2">
    <citation type="submission" date="2023-10" db="EMBL/GenBank/DDBJ databases">
        <title>Genome Sequence of the Bacteria from From Gut Wall in Crohn's Disease.</title>
        <authorList>
            <person name="Rodriguez-Palacios A."/>
        </authorList>
    </citation>
    <scope>NUCLEOTIDE SEQUENCE</scope>
    <source>
        <strain evidence="13">CavFT-hAR58</strain>
    </source>
</reference>
<comment type="similarity">
    <text evidence="1">Belongs to the heat shock protein 90 family.</text>
</comment>
<evidence type="ECO:0000256" key="4">
    <source>
        <dbReference type="ARBA" id="ARBA00022840"/>
    </source>
</evidence>
<dbReference type="InterPro" id="IPR036890">
    <property type="entry name" value="HATPase_C_sf"/>
</dbReference>
<dbReference type="GO" id="GO:0051082">
    <property type="term" value="F:unfolded protein binding"/>
    <property type="evidence" value="ECO:0007669"/>
    <property type="project" value="InterPro"/>
</dbReference>
<dbReference type="PROSITE" id="PS00298">
    <property type="entry name" value="HSP90"/>
    <property type="match status" value="1"/>
</dbReference>
<keyword evidence="6" id="KW-0143">Chaperone</keyword>
<feature type="binding site" evidence="11">
    <location>
        <position position="35"/>
    </location>
    <ligand>
        <name>ATP</name>
        <dbReference type="ChEBI" id="CHEBI:30616"/>
    </ligand>
</feature>
<evidence type="ECO:0000256" key="6">
    <source>
        <dbReference type="ARBA" id="ARBA00023186"/>
    </source>
</evidence>
<evidence type="ECO:0000256" key="1">
    <source>
        <dbReference type="ARBA" id="ARBA00008239"/>
    </source>
</evidence>
<dbReference type="InterPro" id="IPR019805">
    <property type="entry name" value="Heat_shock_protein_90_CS"/>
</dbReference>